<feature type="region of interest" description="Disordered" evidence="1">
    <location>
        <begin position="61"/>
        <end position="102"/>
    </location>
</feature>
<organism evidence="2 3">
    <name type="scientific">Dactylonectria macrodidyma</name>
    <dbReference type="NCBI Taxonomy" id="307937"/>
    <lineage>
        <taxon>Eukaryota</taxon>
        <taxon>Fungi</taxon>
        <taxon>Dikarya</taxon>
        <taxon>Ascomycota</taxon>
        <taxon>Pezizomycotina</taxon>
        <taxon>Sordariomycetes</taxon>
        <taxon>Hypocreomycetidae</taxon>
        <taxon>Hypocreales</taxon>
        <taxon>Nectriaceae</taxon>
        <taxon>Dactylonectria</taxon>
    </lineage>
</organism>
<reference evidence="2" key="1">
    <citation type="journal article" date="2021" name="Nat. Commun.">
        <title>Genetic determinants of endophytism in the Arabidopsis root mycobiome.</title>
        <authorList>
            <person name="Mesny F."/>
            <person name="Miyauchi S."/>
            <person name="Thiergart T."/>
            <person name="Pickel B."/>
            <person name="Atanasova L."/>
            <person name="Karlsson M."/>
            <person name="Huettel B."/>
            <person name="Barry K.W."/>
            <person name="Haridas S."/>
            <person name="Chen C."/>
            <person name="Bauer D."/>
            <person name="Andreopoulos W."/>
            <person name="Pangilinan J."/>
            <person name="LaButti K."/>
            <person name="Riley R."/>
            <person name="Lipzen A."/>
            <person name="Clum A."/>
            <person name="Drula E."/>
            <person name="Henrissat B."/>
            <person name="Kohler A."/>
            <person name="Grigoriev I.V."/>
            <person name="Martin F.M."/>
            <person name="Hacquard S."/>
        </authorList>
    </citation>
    <scope>NUCLEOTIDE SEQUENCE</scope>
    <source>
        <strain evidence="2">MPI-CAGE-AT-0147</strain>
    </source>
</reference>
<sequence length="172" mass="18510">MLDAGGSEDILGTETRMGRISWSTPSTKLSGDARARIAKLSSGKTAIHIFPWSRKVANVLDADATPPPDADTATHQTPQHHLSATNYAKHRQSKWNKTSPAADKNSLSEFAESFLADSSEACFEQALGMEEFAENPQAFDETRAENMASIRTLLEHGLGRVDATVGTPVALA</sequence>
<dbReference type="AlphaFoldDB" id="A0A9P9JL32"/>
<proteinExistence type="predicted"/>
<evidence type="ECO:0000256" key="1">
    <source>
        <dbReference type="SAM" id="MobiDB-lite"/>
    </source>
</evidence>
<keyword evidence="3" id="KW-1185">Reference proteome</keyword>
<dbReference type="Proteomes" id="UP000738349">
    <property type="component" value="Unassembled WGS sequence"/>
</dbReference>
<evidence type="ECO:0000313" key="3">
    <source>
        <dbReference type="Proteomes" id="UP000738349"/>
    </source>
</evidence>
<evidence type="ECO:0000313" key="2">
    <source>
        <dbReference type="EMBL" id="KAH7170106.1"/>
    </source>
</evidence>
<feature type="region of interest" description="Disordered" evidence="1">
    <location>
        <begin position="1"/>
        <end position="28"/>
    </location>
</feature>
<protein>
    <submittedName>
        <fullName evidence="2">Uncharacterized protein</fullName>
    </submittedName>
</protein>
<dbReference type="EMBL" id="JAGMUV010000002">
    <property type="protein sequence ID" value="KAH7170106.1"/>
    <property type="molecule type" value="Genomic_DNA"/>
</dbReference>
<gene>
    <name evidence="2" type="ORF">EDB81DRAFT_152699</name>
</gene>
<comment type="caution">
    <text evidence="2">The sequence shown here is derived from an EMBL/GenBank/DDBJ whole genome shotgun (WGS) entry which is preliminary data.</text>
</comment>
<accession>A0A9P9JL32</accession>
<name>A0A9P9JL32_9HYPO</name>